<keyword evidence="9" id="KW-1185">Reference proteome</keyword>
<dbReference type="GO" id="GO:0008146">
    <property type="term" value="F:sulfotransferase activity"/>
    <property type="evidence" value="ECO:0007669"/>
    <property type="project" value="InterPro"/>
</dbReference>
<dbReference type="InterPro" id="IPR005331">
    <property type="entry name" value="Sulfotransferase"/>
</dbReference>
<dbReference type="InterPro" id="IPR018011">
    <property type="entry name" value="Carb_sulfotrans_8-10"/>
</dbReference>
<evidence type="ECO:0000256" key="2">
    <source>
        <dbReference type="ARBA" id="ARBA00022679"/>
    </source>
</evidence>
<keyword evidence="4" id="KW-1133">Transmembrane helix</keyword>
<comment type="caution">
    <text evidence="8">The sequence shown here is derived from an EMBL/GenBank/DDBJ whole genome shotgun (WGS) entry which is preliminary data.</text>
</comment>
<protein>
    <submittedName>
        <fullName evidence="8">Sulfotransferase</fullName>
    </submittedName>
</protein>
<accession>A0A2S9VF15</accession>
<sequence>MLLSHKHQFLFVHIAKTGGTSVRDALSRYRWDARYGLPQFIVNKLSQLCGHKLGCRFPRHSKVIAAKEMLPAEYFAGLYKFAFVRNPWDLQVSSYHHIKRERPHLAAGFDDFDSFMRYKLDPERPYQYHIDTSMQLQTDYLTDLQGNLCMDFIAKYENLQDDFNTICEQLNLPTATLPHKRKATDRQTYRRYYSDELAELVDRHFQKDISLLGYHY</sequence>
<dbReference type="Pfam" id="PF03567">
    <property type="entry name" value="Sulfotransfer_2"/>
    <property type="match status" value="1"/>
</dbReference>
<proteinExistence type="predicted"/>
<dbReference type="OrthoDB" id="288532at2"/>
<keyword evidence="3" id="KW-0812">Transmembrane</keyword>
<keyword evidence="7" id="KW-0325">Glycoprotein</keyword>
<dbReference type="RefSeq" id="WP_105933292.1">
    <property type="nucleotide sequence ID" value="NZ_PVNP01000020.1"/>
</dbReference>
<keyword evidence="2 8" id="KW-0808">Transferase</keyword>
<keyword evidence="5" id="KW-0333">Golgi apparatus</keyword>
<dbReference type="SUPFAM" id="SSF52540">
    <property type="entry name" value="P-loop containing nucleoside triphosphate hydrolases"/>
    <property type="match status" value="1"/>
</dbReference>
<evidence type="ECO:0000313" key="8">
    <source>
        <dbReference type="EMBL" id="PRO75061.1"/>
    </source>
</evidence>
<comment type="subcellular location">
    <subcellularLocation>
        <location evidence="1">Golgi apparatus membrane</location>
        <topology evidence="1">Single-pass type II membrane protein</topology>
    </subcellularLocation>
</comment>
<evidence type="ECO:0000256" key="7">
    <source>
        <dbReference type="ARBA" id="ARBA00023180"/>
    </source>
</evidence>
<organism evidence="8 9">
    <name type="scientific">Alteromonas alba</name>
    <dbReference type="NCBI Taxonomy" id="2079529"/>
    <lineage>
        <taxon>Bacteria</taxon>
        <taxon>Pseudomonadati</taxon>
        <taxon>Pseudomonadota</taxon>
        <taxon>Gammaproteobacteria</taxon>
        <taxon>Alteromonadales</taxon>
        <taxon>Alteromonadaceae</taxon>
        <taxon>Alteromonas/Salinimonas group</taxon>
        <taxon>Alteromonas</taxon>
    </lineage>
</organism>
<dbReference type="EMBL" id="PVNP01000020">
    <property type="protein sequence ID" value="PRO75061.1"/>
    <property type="molecule type" value="Genomic_DNA"/>
</dbReference>
<dbReference type="GO" id="GO:0016051">
    <property type="term" value="P:carbohydrate biosynthetic process"/>
    <property type="evidence" value="ECO:0007669"/>
    <property type="project" value="InterPro"/>
</dbReference>
<reference evidence="9" key="1">
    <citation type="journal article" date="2020" name="Int. J. Syst. Evol. Microbiol.">
        <title>Alteromonas alba sp. nov., a marine bacterium isolated from the seawater of the West Pacific Ocean.</title>
        <authorList>
            <person name="Sun C."/>
            <person name="Wu Y.-H."/>
            <person name="Xamxidin M."/>
            <person name="Cheng H."/>
            <person name="Xu X.-W."/>
        </authorList>
    </citation>
    <scope>NUCLEOTIDE SEQUENCE [LARGE SCALE GENOMIC DNA]</scope>
    <source>
        <strain evidence="9">190</strain>
    </source>
</reference>
<dbReference type="PANTHER" id="PTHR12137:SF54">
    <property type="entry name" value="CARBOHYDRATE SULFOTRANSFERASE"/>
    <property type="match status" value="1"/>
</dbReference>
<keyword evidence="6" id="KW-0472">Membrane</keyword>
<evidence type="ECO:0000256" key="6">
    <source>
        <dbReference type="ARBA" id="ARBA00023136"/>
    </source>
</evidence>
<name>A0A2S9VF15_9ALTE</name>
<dbReference type="InterPro" id="IPR027417">
    <property type="entry name" value="P-loop_NTPase"/>
</dbReference>
<dbReference type="AlphaFoldDB" id="A0A2S9VF15"/>
<evidence type="ECO:0000256" key="4">
    <source>
        <dbReference type="ARBA" id="ARBA00022989"/>
    </source>
</evidence>
<evidence type="ECO:0000256" key="1">
    <source>
        <dbReference type="ARBA" id="ARBA00004323"/>
    </source>
</evidence>
<evidence type="ECO:0000256" key="3">
    <source>
        <dbReference type="ARBA" id="ARBA00022692"/>
    </source>
</evidence>
<dbReference type="Proteomes" id="UP000238949">
    <property type="component" value="Unassembled WGS sequence"/>
</dbReference>
<evidence type="ECO:0000256" key="5">
    <source>
        <dbReference type="ARBA" id="ARBA00023034"/>
    </source>
</evidence>
<dbReference type="Gene3D" id="3.40.50.300">
    <property type="entry name" value="P-loop containing nucleotide triphosphate hydrolases"/>
    <property type="match status" value="1"/>
</dbReference>
<dbReference type="GO" id="GO:0016020">
    <property type="term" value="C:membrane"/>
    <property type="evidence" value="ECO:0007669"/>
    <property type="project" value="InterPro"/>
</dbReference>
<evidence type="ECO:0000313" key="9">
    <source>
        <dbReference type="Proteomes" id="UP000238949"/>
    </source>
</evidence>
<dbReference type="PANTHER" id="PTHR12137">
    <property type="entry name" value="CARBOHYDRATE SULFOTRANSFERASE"/>
    <property type="match status" value="1"/>
</dbReference>
<gene>
    <name evidence="8" type="ORF">C6Y40_03080</name>
</gene>